<dbReference type="InterPro" id="IPR016912">
    <property type="entry name" value="Phage_P2_GpU"/>
</dbReference>
<gene>
    <name evidence="1" type="ORF">F1188_02650</name>
</gene>
<protein>
    <submittedName>
        <fullName evidence="1">Phage tail protein</fullName>
    </submittedName>
</protein>
<dbReference type="EMBL" id="VWPJ01000002">
    <property type="protein sequence ID" value="KAA5607145.1"/>
    <property type="molecule type" value="Genomic_DNA"/>
</dbReference>
<comment type="caution">
    <text evidence="1">The sequence shown here is derived from an EMBL/GenBank/DDBJ whole genome shotgun (WGS) entry which is preliminary data.</text>
</comment>
<keyword evidence="2" id="KW-1185">Reference proteome</keyword>
<reference evidence="1 2" key="1">
    <citation type="submission" date="2019-09" db="EMBL/GenBank/DDBJ databases">
        <title>Genome sequence of Roseospira marina, one of the more divergent members of the non-sulfur purple photosynthetic bacterial family, the Rhodospirillaceae.</title>
        <authorList>
            <person name="Meyer T."/>
            <person name="Kyndt J."/>
        </authorList>
    </citation>
    <scope>NUCLEOTIDE SEQUENCE [LARGE SCALE GENOMIC DNA]</scope>
    <source>
        <strain evidence="1 2">DSM 15113</strain>
    </source>
</reference>
<organism evidence="1 2">
    <name type="scientific">Roseospira marina</name>
    <dbReference type="NCBI Taxonomy" id="140057"/>
    <lineage>
        <taxon>Bacteria</taxon>
        <taxon>Pseudomonadati</taxon>
        <taxon>Pseudomonadota</taxon>
        <taxon>Alphaproteobacteria</taxon>
        <taxon>Rhodospirillales</taxon>
        <taxon>Rhodospirillaceae</taxon>
        <taxon>Roseospira</taxon>
    </lineage>
</organism>
<dbReference type="AlphaFoldDB" id="A0A5M6IHN4"/>
<dbReference type="Proteomes" id="UP000324065">
    <property type="component" value="Unassembled WGS sequence"/>
</dbReference>
<dbReference type="InterPro" id="IPR009734">
    <property type="entry name" value="Myoviridae_GpU"/>
</dbReference>
<dbReference type="OrthoDB" id="1550902at2"/>
<sequence length="126" mass="13524">MALGEFRFAVGTAAFDRLRRVRSYTWATQDRFGRLPAAQFTGPALPTLDLEGTLFPGFGGGLSQIDAMADMAAAGEPLDLVDGTGGVHGLWVLLEVGDTRTVFLDNGAARRIDFQARLQMYGEDAA</sequence>
<dbReference type="PIRSF" id="PIRSF029208">
    <property type="entry name" value="Phage_tail_GPU"/>
    <property type="match status" value="1"/>
</dbReference>
<accession>A0A5M6IHN4</accession>
<evidence type="ECO:0000313" key="2">
    <source>
        <dbReference type="Proteomes" id="UP000324065"/>
    </source>
</evidence>
<evidence type="ECO:0000313" key="1">
    <source>
        <dbReference type="EMBL" id="KAA5607145.1"/>
    </source>
</evidence>
<dbReference type="Pfam" id="PF06995">
    <property type="entry name" value="Phage_P2_GpU"/>
    <property type="match status" value="1"/>
</dbReference>
<proteinExistence type="predicted"/>
<name>A0A5M6IHN4_9PROT</name>